<protein>
    <recommendedName>
        <fullName evidence="3">Transposase</fullName>
    </recommendedName>
</protein>
<dbReference type="Proteomes" id="UP000008680">
    <property type="component" value="Chromosome"/>
</dbReference>
<dbReference type="EMBL" id="CP001719">
    <property type="protein sequence ID" value="ADC46483.1"/>
    <property type="molecule type" value="Genomic_DNA"/>
</dbReference>
<keyword evidence="2" id="KW-1185">Reference proteome</keyword>
<dbReference type="eggNOG" id="arCOG10868">
    <property type="taxonomic scope" value="Archaea"/>
</dbReference>
<evidence type="ECO:0008006" key="3">
    <source>
        <dbReference type="Google" id="ProtNLM"/>
    </source>
</evidence>
<sequence length="322" mass="37943">MKIAPMNKDKGGEKILDYSILNHKGFNSFEEKIKRIKVHKPYDKILKTSFKKNPNGFLEILEKGAIFEEFVDSEIINAFFRELHSDIIIRVYKKRIYIIEFQSSRLKLEDILRFGLYRASIAHQEKKDIHLYVVSKEPIKRDKIENKYGDYWFTIHVKSLTDMDYNKALNRTNNKIENEEEEFTEEDFVYLEISPLMTRKKKKQRQLLKRVAEMTNKLDGRISREKLIEIKSIQFVLATELLNDNEKAKIAKVISMQSEGKEEVFQGYLTKEERKQTYEEGREEEREEIVKSLAELDVSPDIIAKATKMSKAEIATLTTTII</sequence>
<dbReference type="PATRIC" id="fig|634498.28.peg.634"/>
<organism evidence="1 2">
    <name type="scientific">Methanobrevibacter ruminantium (strain ATCC 35063 / DSM 1093 / JCM 13430 / OCM 146 / M1)</name>
    <name type="common">Methanobacterium ruminantium</name>
    <dbReference type="NCBI Taxonomy" id="634498"/>
    <lineage>
        <taxon>Archaea</taxon>
        <taxon>Methanobacteriati</taxon>
        <taxon>Methanobacteriota</taxon>
        <taxon>Methanomada group</taxon>
        <taxon>Methanobacteria</taxon>
        <taxon>Methanobacteriales</taxon>
        <taxon>Methanobacteriaceae</taxon>
        <taxon>Methanobrevibacter</taxon>
    </lineage>
</organism>
<accession>D3E1S2</accession>
<evidence type="ECO:0000313" key="1">
    <source>
        <dbReference type="EMBL" id="ADC46483.1"/>
    </source>
</evidence>
<gene>
    <name evidence="1" type="ordered locus">mru_0632</name>
</gene>
<dbReference type="HOGENOM" id="CLU_724838_0_0_2"/>
<evidence type="ECO:0000313" key="2">
    <source>
        <dbReference type="Proteomes" id="UP000008680"/>
    </source>
</evidence>
<dbReference type="AlphaFoldDB" id="D3E1S2"/>
<reference evidence="1 2" key="1">
    <citation type="journal article" date="2010" name="PLoS ONE">
        <title>The genome sequence of the rumen methanogen Methanobrevibacter ruminantium reveals new possibilities for controlling ruminant methane emissions.</title>
        <authorList>
            <person name="Leahy S.C."/>
            <person name="Kelly W.J."/>
            <person name="Altermann E."/>
            <person name="Ronimus R.S."/>
            <person name="Yeoman C.J."/>
            <person name="Pacheco D.M."/>
            <person name="Li D."/>
            <person name="Kong Z."/>
            <person name="McTavish S."/>
            <person name="Sang C."/>
            <person name="Lambie S.C."/>
            <person name="Janssen P.H."/>
            <person name="Dey D."/>
            <person name="Attwood G.T."/>
        </authorList>
    </citation>
    <scope>NUCLEOTIDE SEQUENCE [LARGE SCALE GENOMIC DNA]</scope>
    <source>
        <strain evidence="2">ATCC 35063 / DSM 1093 / JCM 13430 / OCM 146 / M1</strain>
    </source>
</reference>
<dbReference type="KEGG" id="mru:mru_0632"/>
<proteinExistence type="predicted"/>
<name>D3E1S2_METRM</name>